<dbReference type="SUPFAM" id="SSF47226">
    <property type="entry name" value="Histidine-containing phosphotransfer domain, HPT domain"/>
    <property type="match status" value="1"/>
</dbReference>
<evidence type="ECO:0000313" key="3">
    <source>
        <dbReference type="EMBL" id="PAU94044.1"/>
    </source>
</evidence>
<evidence type="ECO:0000256" key="1">
    <source>
        <dbReference type="PROSITE-ProRule" id="PRU00110"/>
    </source>
</evidence>
<sequence length="104" mass="11722">MLFNDSEYVAEFCEAGVTSFNEFIENYCTHLLDRNMADLRKAGHKIKPGAQMMGADEVVDEYERAKILLNDNAGDEELEESVNKMSDICSTIKKELTHLADAQT</sequence>
<feature type="domain" description="HPt" evidence="2">
    <location>
        <begin position="5"/>
        <end position="104"/>
    </location>
</feature>
<name>A0A2A2GAL8_9BACT</name>
<dbReference type="PROSITE" id="PS50894">
    <property type="entry name" value="HPT"/>
    <property type="match status" value="1"/>
</dbReference>
<protein>
    <submittedName>
        <fullName evidence="3">Taurine dioxygenase</fullName>
    </submittedName>
</protein>
<feature type="modified residue" description="Phosphohistidine" evidence="1">
    <location>
        <position position="44"/>
    </location>
</feature>
<proteinExistence type="predicted"/>
<gene>
    <name evidence="3" type="ORF">CK503_09910</name>
</gene>
<keyword evidence="3" id="KW-0560">Oxidoreductase</keyword>
<dbReference type="InterPro" id="IPR008207">
    <property type="entry name" value="Sig_transdc_His_kin_Hpt_dom"/>
</dbReference>
<evidence type="ECO:0000313" key="4">
    <source>
        <dbReference type="Proteomes" id="UP000218831"/>
    </source>
</evidence>
<evidence type="ECO:0000259" key="2">
    <source>
        <dbReference type="PROSITE" id="PS50894"/>
    </source>
</evidence>
<organism evidence="3 4">
    <name type="scientific">Fodinibius salipaludis</name>
    <dbReference type="NCBI Taxonomy" id="2032627"/>
    <lineage>
        <taxon>Bacteria</taxon>
        <taxon>Pseudomonadati</taxon>
        <taxon>Balneolota</taxon>
        <taxon>Balneolia</taxon>
        <taxon>Balneolales</taxon>
        <taxon>Balneolaceae</taxon>
        <taxon>Fodinibius</taxon>
    </lineage>
</organism>
<keyword evidence="4" id="KW-1185">Reference proteome</keyword>
<dbReference type="EMBL" id="NSKE01000006">
    <property type="protein sequence ID" value="PAU94044.1"/>
    <property type="molecule type" value="Genomic_DNA"/>
</dbReference>
<keyword evidence="1" id="KW-0597">Phosphoprotein</keyword>
<accession>A0A2A2GAL8</accession>
<dbReference type="AlphaFoldDB" id="A0A2A2GAL8"/>
<dbReference type="GO" id="GO:0051213">
    <property type="term" value="F:dioxygenase activity"/>
    <property type="evidence" value="ECO:0007669"/>
    <property type="project" value="UniProtKB-KW"/>
</dbReference>
<dbReference type="GO" id="GO:0000160">
    <property type="term" value="P:phosphorelay signal transduction system"/>
    <property type="evidence" value="ECO:0007669"/>
    <property type="project" value="InterPro"/>
</dbReference>
<dbReference type="GO" id="GO:0004672">
    <property type="term" value="F:protein kinase activity"/>
    <property type="evidence" value="ECO:0007669"/>
    <property type="project" value="UniProtKB-ARBA"/>
</dbReference>
<reference evidence="3 4" key="1">
    <citation type="submission" date="2017-08" db="EMBL/GenBank/DDBJ databases">
        <title>Aliifodinibius alkalisoli sp. nov., isolated from saline alkaline soil.</title>
        <authorList>
            <person name="Liu D."/>
            <person name="Zhang G."/>
        </authorList>
    </citation>
    <scope>NUCLEOTIDE SEQUENCE [LARGE SCALE GENOMIC DNA]</scope>
    <source>
        <strain evidence="3 4">WN023</strain>
    </source>
</reference>
<dbReference type="Gene3D" id="1.20.120.160">
    <property type="entry name" value="HPT domain"/>
    <property type="match status" value="1"/>
</dbReference>
<comment type="caution">
    <text evidence="3">The sequence shown here is derived from an EMBL/GenBank/DDBJ whole genome shotgun (WGS) entry which is preliminary data.</text>
</comment>
<dbReference type="OrthoDB" id="1524886at2"/>
<dbReference type="InterPro" id="IPR036641">
    <property type="entry name" value="HPT_dom_sf"/>
</dbReference>
<dbReference type="Proteomes" id="UP000218831">
    <property type="component" value="Unassembled WGS sequence"/>
</dbReference>
<keyword evidence="3" id="KW-0223">Dioxygenase</keyword>